<organism evidence="2 3">
    <name type="scientific">Melanomma pulvis-pyrius CBS 109.77</name>
    <dbReference type="NCBI Taxonomy" id="1314802"/>
    <lineage>
        <taxon>Eukaryota</taxon>
        <taxon>Fungi</taxon>
        <taxon>Dikarya</taxon>
        <taxon>Ascomycota</taxon>
        <taxon>Pezizomycotina</taxon>
        <taxon>Dothideomycetes</taxon>
        <taxon>Pleosporomycetidae</taxon>
        <taxon>Pleosporales</taxon>
        <taxon>Melanommataceae</taxon>
        <taxon>Melanomma</taxon>
    </lineage>
</organism>
<feature type="compositionally biased region" description="Basic residues" evidence="1">
    <location>
        <begin position="1"/>
        <end position="13"/>
    </location>
</feature>
<dbReference type="AlphaFoldDB" id="A0A6A6WZA1"/>
<evidence type="ECO:0008006" key="4">
    <source>
        <dbReference type="Google" id="ProtNLM"/>
    </source>
</evidence>
<proteinExistence type="predicted"/>
<feature type="compositionally biased region" description="Acidic residues" evidence="1">
    <location>
        <begin position="277"/>
        <end position="288"/>
    </location>
</feature>
<feature type="compositionally biased region" description="Acidic residues" evidence="1">
    <location>
        <begin position="233"/>
        <end position="246"/>
    </location>
</feature>
<dbReference type="Pfam" id="PF15458">
    <property type="entry name" value="NTR2"/>
    <property type="match status" value="1"/>
</dbReference>
<protein>
    <recommendedName>
        <fullName evidence="4">Nineteen complex-related protein 2-domain-containing protein</fullName>
    </recommendedName>
</protein>
<keyword evidence="3" id="KW-1185">Reference proteome</keyword>
<feature type="region of interest" description="Disordered" evidence="1">
    <location>
        <begin position="1"/>
        <end position="329"/>
    </location>
</feature>
<dbReference type="OrthoDB" id="429427at2759"/>
<dbReference type="EMBL" id="MU002129">
    <property type="protein sequence ID" value="KAF2789550.1"/>
    <property type="molecule type" value="Genomic_DNA"/>
</dbReference>
<dbReference type="Proteomes" id="UP000799757">
    <property type="component" value="Unassembled WGS sequence"/>
</dbReference>
<evidence type="ECO:0000313" key="3">
    <source>
        <dbReference type="Proteomes" id="UP000799757"/>
    </source>
</evidence>
<feature type="compositionally biased region" description="Polar residues" evidence="1">
    <location>
        <begin position="23"/>
        <end position="36"/>
    </location>
</feature>
<sequence length="428" mass="47415">MRRSGSGRVARKIGAHDGEAEGDTTSVQDGAQSRQPESVVKRPTFAKAKKRSSLRISFGPGDTNGNEGEESSDTAVVTPKKSKLSRIAIENNAERARSPLVSELPRPRAEVDRPSYSKDHIAELRKSTPSTPKDLKPTSDEEDESQALDIASKFGSTVTWSAETPSAIPTQTEIQEKKARRARLAKEQEAYEDEKDQPWASDDDDDEFRTNRNEISLRPKESQKYAETRLVREDEDMAEGFDEFVEDGNISLGKKAERKAEKKRRAEMAELINNAEGDSDDSGSDDSEAERNDAFAAAQARAGTYGSKDKGRDDGARTPPRVTPLPDLGEALERLEVEVRTKEQRREMMLKKLEEFKAEKIRIAERQQYLQEQLQKTGEEYEKMREEAGMAALPVNGNDGGMLIVNRGLDSIGATPIAPPSGEVSSDE</sequence>
<reference evidence="2" key="1">
    <citation type="journal article" date="2020" name="Stud. Mycol.">
        <title>101 Dothideomycetes genomes: a test case for predicting lifestyles and emergence of pathogens.</title>
        <authorList>
            <person name="Haridas S."/>
            <person name="Albert R."/>
            <person name="Binder M."/>
            <person name="Bloem J."/>
            <person name="Labutti K."/>
            <person name="Salamov A."/>
            <person name="Andreopoulos B."/>
            <person name="Baker S."/>
            <person name="Barry K."/>
            <person name="Bills G."/>
            <person name="Bluhm B."/>
            <person name="Cannon C."/>
            <person name="Castanera R."/>
            <person name="Culley D."/>
            <person name="Daum C."/>
            <person name="Ezra D."/>
            <person name="Gonzalez J."/>
            <person name="Henrissat B."/>
            <person name="Kuo A."/>
            <person name="Liang C."/>
            <person name="Lipzen A."/>
            <person name="Lutzoni F."/>
            <person name="Magnuson J."/>
            <person name="Mondo S."/>
            <person name="Nolan M."/>
            <person name="Ohm R."/>
            <person name="Pangilinan J."/>
            <person name="Park H.-J."/>
            <person name="Ramirez L."/>
            <person name="Alfaro M."/>
            <person name="Sun H."/>
            <person name="Tritt A."/>
            <person name="Yoshinaga Y."/>
            <person name="Zwiers L.-H."/>
            <person name="Turgeon B."/>
            <person name="Goodwin S."/>
            <person name="Spatafora J."/>
            <person name="Crous P."/>
            <person name="Grigoriev I."/>
        </authorList>
    </citation>
    <scope>NUCLEOTIDE SEQUENCE</scope>
    <source>
        <strain evidence="2">CBS 109.77</strain>
    </source>
</reference>
<evidence type="ECO:0000313" key="2">
    <source>
        <dbReference type="EMBL" id="KAF2789550.1"/>
    </source>
</evidence>
<dbReference type="GO" id="GO:0071008">
    <property type="term" value="C:U2-type post-mRNA release spliceosomal complex"/>
    <property type="evidence" value="ECO:0007669"/>
    <property type="project" value="InterPro"/>
</dbReference>
<feature type="compositionally biased region" description="Acidic residues" evidence="1">
    <location>
        <begin position="190"/>
        <end position="207"/>
    </location>
</feature>
<accession>A0A6A6WZA1</accession>
<feature type="compositionally biased region" description="Basic and acidic residues" evidence="1">
    <location>
        <begin position="105"/>
        <end position="126"/>
    </location>
</feature>
<feature type="compositionally biased region" description="Basic and acidic residues" evidence="1">
    <location>
        <begin position="254"/>
        <end position="268"/>
    </location>
</feature>
<feature type="compositionally biased region" description="Basic and acidic residues" evidence="1">
    <location>
        <begin position="307"/>
        <end position="316"/>
    </location>
</feature>
<feature type="compositionally biased region" description="Basic and acidic residues" evidence="1">
    <location>
        <begin position="208"/>
        <end position="232"/>
    </location>
</feature>
<evidence type="ECO:0000256" key="1">
    <source>
        <dbReference type="SAM" id="MobiDB-lite"/>
    </source>
</evidence>
<name>A0A6A6WZA1_9PLEO</name>
<dbReference type="InterPro" id="IPR028211">
    <property type="entry name" value="Ntr2"/>
</dbReference>
<gene>
    <name evidence="2" type="ORF">K505DRAFT_313002</name>
</gene>
<dbReference type="GO" id="GO:0000390">
    <property type="term" value="P:spliceosomal complex disassembly"/>
    <property type="evidence" value="ECO:0007669"/>
    <property type="project" value="InterPro"/>
</dbReference>
<feature type="compositionally biased region" description="Polar residues" evidence="1">
    <location>
        <begin position="154"/>
        <end position="173"/>
    </location>
</feature>